<dbReference type="Gene3D" id="3.30.460.10">
    <property type="entry name" value="Beta Polymerase, domain 2"/>
    <property type="match status" value="1"/>
</dbReference>
<dbReference type="InterPro" id="IPR043519">
    <property type="entry name" value="NT_sf"/>
</dbReference>
<dbReference type="Pfam" id="PF04229">
    <property type="entry name" value="GrpB"/>
    <property type="match status" value="1"/>
</dbReference>
<dbReference type="PANTHER" id="PTHR34822:SF1">
    <property type="entry name" value="GRPB FAMILY PROTEIN"/>
    <property type="match status" value="1"/>
</dbReference>
<organism evidence="1">
    <name type="scientific">uncultured Anaerotruncus sp</name>
    <dbReference type="NCBI Taxonomy" id="905011"/>
    <lineage>
        <taxon>Bacteria</taxon>
        <taxon>Bacillati</taxon>
        <taxon>Bacillota</taxon>
        <taxon>Clostridia</taxon>
        <taxon>Eubacteriales</taxon>
        <taxon>Oscillospiraceae</taxon>
        <taxon>Anaerotruncus</taxon>
        <taxon>environmental samples</taxon>
    </lineage>
</organism>
<name>A0A1C6HNS8_9FIRM</name>
<evidence type="ECO:0000313" key="1">
    <source>
        <dbReference type="EMBL" id="SCJ59422.1"/>
    </source>
</evidence>
<accession>A0A1C6HNS8</accession>
<reference evidence="1" key="1">
    <citation type="submission" date="2015-09" db="EMBL/GenBank/DDBJ databases">
        <authorList>
            <consortium name="Pathogen Informatics"/>
        </authorList>
    </citation>
    <scope>NUCLEOTIDE SEQUENCE</scope>
    <source>
        <strain evidence="1">2789STDY5834896</strain>
    </source>
</reference>
<dbReference type="PANTHER" id="PTHR34822">
    <property type="entry name" value="GRPB DOMAIN PROTEIN (AFU_ORTHOLOGUE AFUA_1G01530)"/>
    <property type="match status" value="1"/>
</dbReference>
<keyword evidence="1" id="KW-0418">Kinase</keyword>
<dbReference type="EMBL" id="FMHG01000001">
    <property type="protein sequence ID" value="SCJ59422.1"/>
    <property type="molecule type" value="Genomic_DNA"/>
</dbReference>
<keyword evidence="1" id="KW-0808">Transferase</keyword>
<dbReference type="AlphaFoldDB" id="A0A1C6HNS8"/>
<proteinExistence type="predicted"/>
<dbReference type="GO" id="GO:0016301">
    <property type="term" value="F:kinase activity"/>
    <property type="evidence" value="ECO:0007669"/>
    <property type="project" value="UniProtKB-KW"/>
</dbReference>
<protein>
    <submittedName>
        <fullName evidence="1">Dephospho-CoA kinase/protein folding accessory domain-containing protein</fullName>
    </submittedName>
</protein>
<dbReference type="InterPro" id="IPR007344">
    <property type="entry name" value="GrpB/CoaE"/>
</dbReference>
<dbReference type="SUPFAM" id="SSF81301">
    <property type="entry name" value="Nucleotidyltransferase"/>
    <property type="match status" value="1"/>
</dbReference>
<sequence length="195" mass="22034">MPSPKIERSDAELAQVTVGERVPHNSTIFLQEYDPQWPRLYAAERQRIQAALGAGARQIEHVGSTSVPGLCAKPIIDMLLLVADSADESAYLPAMQKAGYTLRIREPDWYQHRMFKGPGTDCNIHVFTVGSEEAQRMLLFRDWLRAHPEDRDLYAAAKRRLAARVWRHVQHYADAKTAVVQQIMQRALASAGSDR</sequence>
<gene>
    <name evidence="1" type="ORF">SAMEA3545359_00965</name>
</gene>